<proteinExistence type="predicted"/>
<reference evidence="1" key="1">
    <citation type="journal article" date="2023" name="Mol. Biol. Evol.">
        <title>Third-Generation Sequencing Reveals the Adaptive Role of the Epigenome in Three Deep-Sea Polychaetes.</title>
        <authorList>
            <person name="Perez M."/>
            <person name="Aroh O."/>
            <person name="Sun Y."/>
            <person name="Lan Y."/>
            <person name="Juniper S.K."/>
            <person name="Young C.R."/>
            <person name="Angers B."/>
            <person name="Qian P.Y."/>
        </authorList>
    </citation>
    <scope>NUCLEOTIDE SEQUENCE</scope>
    <source>
        <strain evidence="1">R07B-5</strain>
    </source>
</reference>
<protein>
    <submittedName>
        <fullName evidence="1">Uncharacterized protein</fullName>
    </submittedName>
</protein>
<sequence>MINYFISNISACRTNRDLWHFITGNFVLRHQDLIAQELKRNKAKLIKNVAVYQTQSAAAADDLKTKLKLSGLQLDFIQKLSKFLGVSGLQSHDIYCAFLLRDYRGSRKDLQVGECMSTSHRW</sequence>
<dbReference type="AlphaFoldDB" id="A0AAD9UIA5"/>
<organism evidence="1 2">
    <name type="scientific">Ridgeia piscesae</name>
    <name type="common">Tubeworm</name>
    <dbReference type="NCBI Taxonomy" id="27915"/>
    <lineage>
        <taxon>Eukaryota</taxon>
        <taxon>Metazoa</taxon>
        <taxon>Spiralia</taxon>
        <taxon>Lophotrochozoa</taxon>
        <taxon>Annelida</taxon>
        <taxon>Polychaeta</taxon>
        <taxon>Sedentaria</taxon>
        <taxon>Canalipalpata</taxon>
        <taxon>Sabellida</taxon>
        <taxon>Siboglinidae</taxon>
        <taxon>Ridgeia</taxon>
    </lineage>
</organism>
<dbReference type="EMBL" id="JAODUO010000082">
    <property type="protein sequence ID" value="KAK2190360.1"/>
    <property type="molecule type" value="Genomic_DNA"/>
</dbReference>
<keyword evidence="2" id="KW-1185">Reference proteome</keyword>
<gene>
    <name evidence="1" type="ORF">NP493_83g05021</name>
</gene>
<evidence type="ECO:0000313" key="2">
    <source>
        <dbReference type="Proteomes" id="UP001209878"/>
    </source>
</evidence>
<accession>A0AAD9UIA5</accession>
<name>A0AAD9UIA5_RIDPI</name>
<comment type="caution">
    <text evidence="1">The sequence shown here is derived from an EMBL/GenBank/DDBJ whole genome shotgun (WGS) entry which is preliminary data.</text>
</comment>
<dbReference type="Proteomes" id="UP001209878">
    <property type="component" value="Unassembled WGS sequence"/>
</dbReference>
<evidence type="ECO:0000313" key="1">
    <source>
        <dbReference type="EMBL" id="KAK2190360.1"/>
    </source>
</evidence>